<dbReference type="SMART" id="SM00225">
    <property type="entry name" value="BTB"/>
    <property type="match status" value="1"/>
</dbReference>
<dbReference type="KEGG" id="taes:123150812"/>
<evidence type="ECO:0000259" key="3">
    <source>
        <dbReference type="PROSITE" id="PS50097"/>
    </source>
</evidence>
<dbReference type="Gramene" id="TraesNOR7A03G03858920.3">
    <property type="protein sequence ID" value="TraesNOR7A03G03858920.3.CDS1"/>
    <property type="gene ID" value="TraesNOR7A03G03858920"/>
</dbReference>
<dbReference type="EnsemblPlants" id="TraesCS7A02G057100.1">
    <property type="protein sequence ID" value="TraesCS7A02G057100.1.cds1"/>
    <property type="gene ID" value="TraesCS7A02G057100"/>
</dbReference>
<dbReference type="Gramene" id="TraesLDM7A03G03822930.2">
    <property type="protein sequence ID" value="TraesLDM7A03G03822930.2.CDS1"/>
    <property type="gene ID" value="TraesLDM7A03G03822930"/>
</dbReference>
<dbReference type="InterPro" id="IPR000210">
    <property type="entry name" value="BTB/POZ_dom"/>
</dbReference>
<dbReference type="CDD" id="cd00121">
    <property type="entry name" value="MATH"/>
    <property type="match status" value="1"/>
</dbReference>
<dbReference type="OrthoDB" id="10251809at2759"/>
<comment type="pathway">
    <text evidence="1">Protein modification; protein ubiquitination.</text>
</comment>
<dbReference type="GO" id="GO:0016567">
    <property type="term" value="P:protein ubiquitination"/>
    <property type="evidence" value="ECO:0007669"/>
    <property type="project" value="InterPro"/>
</dbReference>
<dbReference type="RefSeq" id="XP_044426569.1">
    <property type="nucleotide sequence ID" value="XM_044570634.1"/>
</dbReference>
<dbReference type="Proteomes" id="UP000019116">
    <property type="component" value="Chromosome 7A"/>
</dbReference>
<dbReference type="Gramene" id="TraesARI7A03G03783950.1">
    <property type="protein sequence ID" value="TraesARI7A03G03783950.1.CDS1"/>
    <property type="gene ID" value="TraesARI7A03G03783950"/>
</dbReference>
<dbReference type="AlphaFoldDB" id="A0A3B6RBS4"/>
<accession>A0A3B6RBS4</accession>
<dbReference type="Gramene" id="TraesCS7A02G057100.1">
    <property type="protein sequence ID" value="TraesCS7A02G057100.1.cds1"/>
    <property type="gene ID" value="TraesCS7A02G057100"/>
</dbReference>
<dbReference type="Gramene" id="TraesPARA_EIv1.0_2238630.1">
    <property type="protein sequence ID" value="TraesPARA_EIv1.0_2238630.1.CDS1"/>
    <property type="gene ID" value="TraesPARA_EIv1.0_2238630"/>
</dbReference>
<dbReference type="Gramene" id="TraesARI7A03G03783950.2">
    <property type="protein sequence ID" value="TraesARI7A03G03783950.2.CDS1"/>
    <property type="gene ID" value="TraesARI7A03G03783950"/>
</dbReference>
<dbReference type="Gramene" id="TraesSYM7A03G03766070.1">
    <property type="protein sequence ID" value="TraesSYM7A03G03766070.1.CDS1"/>
    <property type="gene ID" value="TraesSYM7A03G03766070"/>
</dbReference>
<comment type="similarity">
    <text evidence="2">Belongs to the Tdpoz family.</text>
</comment>
<gene>
    <name evidence="4" type="primary">LOC123150812</name>
</gene>
<dbReference type="Pfam" id="PF22486">
    <property type="entry name" value="MATH_2"/>
    <property type="match status" value="1"/>
</dbReference>
<organism evidence="4">
    <name type="scientific">Triticum aestivum</name>
    <name type="common">Wheat</name>
    <dbReference type="NCBI Taxonomy" id="4565"/>
    <lineage>
        <taxon>Eukaryota</taxon>
        <taxon>Viridiplantae</taxon>
        <taxon>Streptophyta</taxon>
        <taxon>Embryophyta</taxon>
        <taxon>Tracheophyta</taxon>
        <taxon>Spermatophyta</taxon>
        <taxon>Magnoliopsida</taxon>
        <taxon>Liliopsida</taxon>
        <taxon>Poales</taxon>
        <taxon>Poaceae</taxon>
        <taxon>BOP clade</taxon>
        <taxon>Pooideae</taxon>
        <taxon>Triticodae</taxon>
        <taxon>Triticeae</taxon>
        <taxon>Triticinae</taxon>
        <taxon>Triticum</taxon>
    </lineage>
</organism>
<reference evidence="4" key="2">
    <citation type="submission" date="2018-10" db="UniProtKB">
        <authorList>
            <consortium name="EnsemblPlants"/>
        </authorList>
    </citation>
    <scope>IDENTIFICATION</scope>
</reference>
<dbReference type="Gramene" id="TraesLDM7A03G03822930.3">
    <property type="protein sequence ID" value="TraesLDM7A03G03822930.3.CDS1"/>
    <property type="gene ID" value="TraesLDM7A03G03822930"/>
</dbReference>
<dbReference type="Gramene" id="TraesCLE_scaffold_086787_01G000200.1">
    <property type="protein sequence ID" value="TraesCLE_scaffold_086787_01G000200.1"/>
    <property type="gene ID" value="TraesCLE_scaffold_086787_01G000200"/>
</dbReference>
<dbReference type="OMA" id="YSKSFHM"/>
<dbReference type="Gramene" id="TraesPARA_EIv1.0_2238630.2">
    <property type="protein sequence ID" value="TraesPARA_EIv1.0_2238630.2.CDS1"/>
    <property type="gene ID" value="TraesPARA_EIv1.0_2238630"/>
</dbReference>
<dbReference type="Gramene" id="TraesSYM7A03G03766070.2">
    <property type="protein sequence ID" value="TraesSYM7A03G03766070.2.CDS1"/>
    <property type="gene ID" value="TraesSYM7A03G03766070"/>
</dbReference>
<dbReference type="PROSITE" id="PS50097">
    <property type="entry name" value="BTB"/>
    <property type="match status" value="1"/>
</dbReference>
<dbReference type="Gramene" id="TraesNOR7A03G03858920.2">
    <property type="protein sequence ID" value="TraesNOR7A03G03858920.2.CDS1"/>
    <property type="gene ID" value="TraesNOR7A03G03858920"/>
</dbReference>
<sequence>MEIACTDLTHVLRSERRFKYTGYSKSFHMPGRDKHIKRRWNFGGHDWEIRVYPHGGEPSAPSWVAINVVLLSECAVAVVTTIRGCLVDPEGVREPSEEICQSVAFRKPQDKSSQMLLMPWYTLNKSRYLKDDSFIVQCTLEVLKELPDIPEPEVHVPLPTSNLHQHFAELLQSQMGADVTFLVSGESFAAHKYILAVRSRVFKAAFLGDMIERGSECVEIKDMEAVVFKALLHFIYTDTVLEFEQQEGAEAMITDTVPESGQRDEAHEQAASVMALAQHLLAAADRYGLDRLKLICASKLYDGIKVDTAATTLALAEQYNCWELQKRCADFITKTYARNSSLDAVAATEGTSGRD</sequence>
<evidence type="ECO:0000256" key="2">
    <source>
        <dbReference type="ARBA" id="ARBA00010846"/>
    </source>
</evidence>
<dbReference type="InterPro" id="IPR045005">
    <property type="entry name" value="BPM1-6"/>
</dbReference>
<feature type="domain" description="BTB" evidence="3">
    <location>
        <begin position="177"/>
        <end position="244"/>
    </location>
</feature>
<dbReference type="InterPro" id="IPR002083">
    <property type="entry name" value="MATH/TRAF_dom"/>
</dbReference>
<dbReference type="Pfam" id="PF00651">
    <property type="entry name" value="BTB"/>
    <property type="match status" value="1"/>
</dbReference>
<evidence type="ECO:0000256" key="1">
    <source>
        <dbReference type="ARBA" id="ARBA00004906"/>
    </source>
</evidence>
<dbReference type="RefSeq" id="XP_044426570.1">
    <property type="nucleotide sequence ID" value="XM_044570635.1"/>
</dbReference>
<dbReference type="Gramene" id="TraesNOR7A03G03858920.1">
    <property type="protein sequence ID" value="TraesNOR7A03G03858920.1.CDS1"/>
    <property type="gene ID" value="TraesNOR7A03G03858920"/>
</dbReference>
<proteinExistence type="inferred from homology"/>
<evidence type="ECO:0000313" key="4">
    <source>
        <dbReference type="EnsemblPlants" id="TraesCS7A02G057100.1.cds1"/>
    </source>
</evidence>
<dbReference type="SUPFAM" id="SSF54695">
    <property type="entry name" value="POZ domain"/>
    <property type="match status" value="1"/>
</dbReference>
<dbReference type="InterPro" id="IPR056423">
    <property type="entry name" value="BACK_BPM_SPOP"/>
</dbReference>
<dbReference type="STRING" id="4565.A0A3B6RBS4"/>
<dbReference type="SMR" id="A0A3B6RBS4"/>
<dbReference type="Gramene" id="TraesLDM7A03G03822930.1">
    <property type="protein sequence ID" value="TraesLDM7A03G03822930.1.CDS1"/>
    <property type="gene ID" value="TraesLDM7A03G03822930"/>
</dbReference>
<dbReference type="SUPFAM" id="SSF49599">
    <property type="entry name" value="TRAF domain-like"/>
    <property type="match status" value="1"/>
</dbReference>
<dbReference type="InterPro" id="IPR008974">
    <property type="entry name" value="TRAF-like"/>
</dbReference>
<dbReference type="Gene3D" id="2.60.210.10">
    <property type="entry name" value="Apoptosis, Tumor Necrosis Factor Receptor Associated Protein 2, Chain A"/>
    <property type="match status" value="1"/>
</dbReference>
<dbReference type="Gramene" id="TraesMAC7A03G03817810.1">
    <property type="protein sequence ID" value="TraesMAC7A03G03817810.1.CDS1"/>
    <property type="gene ID" value="TraesMAC7A03G03817810"/>
</dbReference>
<name>A0A3B6RBS4_WHEAT</name>
<dbReference type="Gramene" id="TraesCS7A03G0127800.1">
    <property type="protein sequence ID" value="TraesCS7A03G0127800.1.CDS1"/>
    <property type="gene ID" value="TraesCS7A03G0127800"/>
</dbReference>
<dbReference type="Gramene" id="TraesCAD_scaffold_080971_01G000200.1">
    <property type="protein sequence ID" value="TraesCAD_scaffold_080971_01G000200.1"/>
    <property type="gene ID" value="TraesCAD_scaffold_080971_01G000200"/>
</dbReference>
<dbReference type="PANTHER" id="PTHR26379:SF300">
    <property type="entry name" value="BTB DOMAIN-CONTAINING PROTEIN"/>
    <property type="match status" value="1"/>
</dbReference>
<protein>
    <recommendedName>
        <fullName evidence="3">BTB domain-containing protein</fullName>
    </recommendedName>
</protein>
<dbReference type="InterPro" id="IPR011333">
    <property type="entry name" value="SKP1/BTB/POZ_sf"/>
</dbReference>
<dbReference type="Gene3D" id="3.30.710.10">
    <property type="entry name" value="Potassium Channel Kv1.1, Chain A"/>
    <property type="match status" value="1"/>
</dbReference>
<keyword evidence="5" id="KW-1185">Reference proteome</keyword>
<dbReference type="PANTHER" id="PTHR26379">
    <property type="entry name" value="BTB/POZ AND MATH DOMAIN-CONTAINING PROTEIN 1"/>
    <property type="match status" value="1"/>
</dbReference>
<evidence type="ECO:0000313" key="5">
    <source>
        <dbReference type="Proteomes" id="UP000019116"/>
    </source>
</evidence>
<dbReference type="Pfam" id="PF24570">
    <property type="entry name" value="BACK_BPM_SPOP"/>
    <property type="match status" value="1"/>
</dbReference>
<reference evidence="4" key="1">
    <citation type="submission" date="2018-08" db="EMBL/GenBank/DDBJ databases">
        <authorList>
            <person name="Rossello M."/>
        </authorList>
    </citation>
    <scope>NUCLEOTIDE SEQUENCE [LARGE SCALE GENOMIC DNA]</scope>
    <source>
        <strain evidence="4">cv. Chinese Spring</strain>
    </source>
</reference>
<dbReference type="Gramene" id="TraesROB_scaffold_091307_01G000200.1">
    <property type="protein sequence ID" value="TraesROB_scaffold_091307_01G000200.1"/>
    <property type="gene ID" value="TraesROB_scaffold_091307_01G000200"/>
</dbReference>
<dbReference type="Gramene" id="TraesMAC7A03G03817810.2">
    <property type="protein sequence ID" value="TraesMAC7A03G03817810.2.CDS1"/>
    <property type="gene ID" value="TraesMAC7A03G03817810"/>
</dbReference>
<dbReference type="Gene3D" id="6.10.250.3030">
    <property type="match status" value="1"/>
</dbReference>
<dbReference type="GeneID" id="123150812"/>